<organism evidence="11 12">
    <name type="scientific">Temperatibacter marinus</name>
    <dbReference type="NCBI Taxonomy" id="1456591"/>
    <lineage>
        <taxon>Bacteria</taxon>
        <taxon>Pseudomonadati</taxon>
        <taxon>Pseudomonadota</taxon>
        <taxon>Alphaproteobacteria</taxon>
        <taxon>Kordiimonadales</taxon>
        <taxon>Temperatibacteraceae</taxon>
        <taxon>Temperatibacter</taxon>
    </lineage>
</organism>
<dbReference type="Proteomes" id="UP001268683">
    <property type="component" value="Chromosome"/>
</dbReference>
<dbReference type="RefSeq" id="WP_310797605.1">
    <property type="nucleotide sequence ID" value="NZ_CP123872.1"/>
</dbReference>
<comment type="similarity">
    <text evidence="2">Belongs to the outer membrane factor (OMF) (TC 1.B.17) family.</text>
</comment>
<evidence type="ECO:0000313" key="11">
    <source>
        <dbReference type="EMBL" id="WND01775.1"/>
    </source>
</evidence>
<accession>A0AA52H9K3</accession>
<keyword evidence="8" id="KW-0175">Coiled coil</keyword>
<evidence type="ECO:0000256" key="9">
    <source>
        <dbReference type="SAM" id="MobiDB-lite"/>
    </source>
</evidence>
<dbReference type="GO" id="GO:0015288">
    <property type="term" value="F:porin activity"/>
    <property type="evidence" value="ECO:0007669"/>
    <property type="project" value="TreeGrafter"/>
</dbReference>
<feature type="region of interest" description="Disordered" evidence="9">
    <location>
        <begin position="70"/>
        <end position="98"/>
    </location>
</feature>
<evidence type="ECO:0000256" key="3">
    <source>
        <dbReference type="ARBA" id="ARBA00022448"/>
    </source>
</evidence>
<keyword evidence="7" id="KW-0998">Cell outer membrane</keyword>
<dbReference type="EMBL" id="CP123872">
    <property type="protein sequence ID" value="WND01775.1"/>
    <property type="molecule type" value="Genomic_DNA"/>
</dbReference>
<evidence type="ECO:0000313" key="12">
    <source>
        <dbReference type="Proteomes" id="UP001268683"/>
    </source>
</evidence>
<comment type="subcellular location">
    <subcellularLocation>
        <location evidence="1">Cell outer membrane</location>
    </subcellularLocation>
</comment>
<sequence>MNNKGLVSRLAIAAILGTSFAGTSVSADTLKEALAKAYKTNPTLMAQREALKATDETVARARSGYLPSLNGSYTDVHSRQEDSRLNASGNIDNSKSQRRSLSLTARQNIFSGFSTRYADKQAQENVKAGVAQLLNTEQRVMLDGVTAYMNVLRDKSVVELNENQVKVLERNLQAAQDRFRVGEITRTDVAQSEARLEGAKSNLQSAEASYASSRATYQRIVGELPQTLENPDALPKLPASLDDAVVIATEQAPGVMIARHTERAAAYGVNRTQGSLYPSVDLSANFTRNMEPHSSFTNSAYNSQSVTLSVTVPLYQGGATYADIRRAKRVKSQRRLQILEAERTATANTFIAWDNLRAASGRIKSSQAQVRANEIALEGVRQESAVGSRTTLDVLNQEQELLNARVGLIRAQRDEFVAAYNLLASTGQLTAKSLGLSVEYYDPKKNYKAVKNKFIGG</sequence>
<evidence type="ECO:0000256" key="10">
    <source>
        <dbReference type="SAM" id="SignalP"/>
    </source>
</evidence>
<feature type="signal peptide" evidence="10">
    <location>
        <begin position="1"/>
        <end position="21"/>
    </location>
</feature>
<dbReference type="Gene3D" id="1.20.1600.10">
    <property type="entry name" value="Outer membrane efflux proteins (OEP)"/>
    <property type="match status" value="1"/>
</dbReference>
<keyword evidence="4" id="KW-1134">Transmembrane beta strand</keyword>
<reference evidence="11" key="1">
    <citation type="submission" date="2023-04" db="EMBL/GenBank/DDBJ databases">
        <title>Complete genome sequence of Temperatibacter marinus.</title>
        <authorList>
            <person name="Rong J.-C."/>
            <person name="Yi M.-L."/>
            <person name="Zhao Q."/>
        </authorList>
    </citation>
    <scope>NUCLEOTIDE SEQUENCE</scope>
    <source>
        <strain evidence="11">NBRC 110045</strain>
    </source>
</reference>
<dbReference type="PANTHER" id="PTHR30026">
    <property type="entry name" value="OUTER MEMBRANE PROTEIN TOLC"/>
    <property type="match status" value="1"/>
</dbReference>
<feature type="compositionally biased region" description="Polar residues" evidence="9">
    <location>
        <begin position="85"/>
        <end position="98"/>
    </location>
</feature>
<proteinExistence type="inferred from homology"/>
<keyword evidence="10" id="KW-0732">Signal</keyword>
<dbReference type="InterPro" id="IPR003423">
    <property type="entry name" value="OMP_efflux"/>
</dbReference>
<evidence type="ECO:0000256" key="8">
    <source>
        <dbReference type="SAM" id="Coils"/>
    </source>
</evidence>
<keyword evidence="3" id="KW-0813">Transport</keyword>
<protein>
    <submittedName>
        <fullName evidence="11">TolC family outer membrane protein</fullName>
    </submittedName>
</protein>
<dbReference type="InterPro" id="IPR010130">
    <property type="entry name" value="T1SS_OMP_TolC"/>
</dbReference>
<evidence type="ECO:0000256" key="2">
    <source>
        <dbReference type="ARBA" id="ARBA00007613"/>
    </source>
</evidence>
<name>A0AA52H9K3_9PROT</name>
<dbReference type="Pfam" id="PF02321">
    <property type="entry name" value="OEP"/>
    <property type="match status" value="2"/>
</dbReference>
<dbReference type="SUPFAM" id="SSF56954">
    <property type="entry name" value="Outer membrane efflux proteins (OEP)"/>
    <property type="match status" value="1"/>
</dbReference>
<dbReference type="KEGG" id="tmk:QGN29_09440"/>
<dbReference type="GO" id="GO:0015562">
    <property type="term" value="F:efflux transmembrane transporter activity"/>
    <property type="evidence" value="ECO:0007669"/>
    <property type="project" value="InterPro"/>
</dbReference>
<evidence type="ECO:0000256" key="6">
    <source>
        <dbReference type="ARBA" id="ARBA00023136"/>
    </source>
</evidence>
<dbReference type="NCBIfam" id="TIGR01844">
    <property type="entry name" value="type_I_sec_TolC"/>
    <property type="match status" value="1"/>
</dbReference>
<dbReference type="PANTHER" id="PTHR30026:SF22">
    <property type="entry name" value="OUTER MEMBRANE EFFLUX PROTEIN"/>
    <property type="match status" value="1"/>
</dbReference>
<dbReference type="AlphaFoldDB" id="A0AA52H9K3"/>
<keyword evidence="5" id="KW-0812">Transmembrane</keyword>
<feature type="chain" id="PRO_5041434175" evidence="10">
    <location>
        <begin position="22"/>
        <end position="457"/>
    </location>
</feature>
<evidence type="ECO:0000256" key="5">
    <source>
        <dbReference type="ARBA" id="ARBA00022692"/>
    </source>
</evidence>
<keyword evidence="12" id="KW-1185">Reference proteome</keyword>
<dbReference type="InterPro" id="IPR051906">
    <property type="entry name" value="TolC-like"/>
</dbReference>
<dbReference type="GO" id="GO:0009279">
    <property type="term" value="C:cell outer membrane"/>
    <property type="evidence" value="ECO:0007669"/>
    <property type="project" value="UniProtKB-SubCell"/>
</dbReference>
<evidence type="ECO:0000256" key="1">
    <source>
        <dbReference type="ARBA" id="ARBA00004442"/>
    </source>
</evidence>
<gene>
    <name evidence="11" type="ORF">QGN29_09440</name>
</gene>
<feature type="coiled-coil region" evidence="8">
    <location>
        <begin position="158"/>
        <end position="209"/>
    </location>
</feature>
<dbReference type="GO" id="GO:1990281">
    <property type="term" value="C:efflux pump complex"/>
    <property type="evidence" value="ECO:0007669"/>
    <property type="project" value="TreeGrafter"/>
</dbReference>
<keyword evidence="6" id="KW-0472">Membrane</keyword>
<evidence type="ECO:0000256" key="7">
    <source>
        <dbReference type="ARBA" id="ARBA00023237"/>
    </source>
</evidence>
<evidence type="ECO:0000256" key="4">
    <source>
        <dbReference type="ARBA" id="ARBA00022452"/>
    </source>
</evidence>